<keyword evidence="3" id="KW-1185">Reference proteome</keyword>
<accession>A0A5E4NT21</accession>
<feature type="chain" id="PRO_5022909505" evidence="1">
    <location>
        <begin position="22"/>
        <end position="265"/>
    </location>
</feature>
<dbReference type="SUPFAM" id="SSF52833">
    <property type="entry name" value="Thioredoxin-like"/>
    <property type="match status" value="1"/>
</dbReference>
<dbReference type="OrthoDB" id="1899781at2759"/>
<organism evidence="2 3">
    <name type="scientific">Cinara cedri</name>
    <dbReference type="NCBI Taxonomy" id="506608"/>
    <lineage>
        <taxon>Eukaryota</taxon>
        <taxon>Metazoa</taxon>
        <taxon>Ecdysozoa</taxon>
        <taxon>Arthropoda</taxon>
        <taxon>Hexapoda</taxon>
        <taxon>Insecta</taxon>
        <taxon>Pterygota</taxon>
        <taxon>Neoptera</taxon>
        <taxon>Paraneoptera</taxon>
        <taxon>Hemiptera</taxon>
        <taxon>Sternorrhyncha</taxon>
        <taxon>Aphidomorpha</taxon>
        <taxon>Aphidoidea</taxon>
        <taxon>Aphididae</taxon>
        <taxon>Lachninae</taxon>
        <taxon>Cinara</taxon>
    </lineage>
</organism>
<name>A0A5E4NT21_9HEMI</name>
<evidence type="ECO:0000313" key="2">
    <source>
        <dbReference type="EMBL" id="VVC46265.1"/>
    </source>
</evidence>
<feature type="signal peptide" evidence="1">
    <location>
        <begin position="1"/>
        <end position="21"/>
    </location>
</feature>
<evidence type="ECO:0000313" key="3">
    <source>
        <dbReference type="Proteomes" id="UP000325440"/>
    </source>
</evidence>
<dbReference type="Proteomes" id="UP000325440">
    <property type="component" value="Unassembled WGS sequence"/>
</dbReference>
<gene>
    <name evidence="2" type="ORF">CINCED_3A020300</name>
</gene>
<dbReference type="PANTHER" id="PTHR14684">
    <property type="entry name" value="THIOREDOXIN DOMAIN-CONTAINING PROTEIN 15"/>
    <property type="match status" value="1"/>
</dbReference>
<dbReference type="AlphaFoldDB" id="A0A5E4NT21"/>
<dbReference type="EMBL" id="CABPRJ010002456">
    <property type="protein sequence ID" value="VVC46265.1"/>
    <property type="molecule type" value="Genomic_DNA"/>
</dbReference>
<evidence type="ECO:0000256" key="1">
    <source>
        <dbReference type="SAM" id="SignalP"/>
    </source>
</evidence>
<dbReference type="PANTHER" id="PTHR14684:SF2">
    <property type="entry name" value="THIOREDOXIN DOMAIN-CONTAINING PROTEIN 15"/>
    <property type="match status" value="1"/>
</dbReference>
<dbReference type="InterPro" id="IPR042418">
    <property type="entry name" value="TXNDC15"/>
</dbReference>
<dbReference type="Gene3D" id="3.40.30.10">
    <property type="entry name" value="Glutaredoxin"/>
    <property type="match status" value="1"/>
</dbReference>
<dbReference type="GO" id="GO:0060271">
    <property type="term" value="P:cilium assembly"/>
    <property type="evidence" value="ECO:0007669"/>
    <property type="project" value="TreeGrafter"/>
</dbReference>
<proteinExistence type="predicted"/>
<protein>
    <submittedName>
        <fullName evidence="2">Thioredoxin-like fold</fullName>
    </submittedName>
</protein>
<sequence>MYFPNILSLLSVCILTHYANSEENLHIDDSKFGSLELPNSPKKFTVAQQVTYFRDIKSISNVIQNVQKRMEDEYTMQASLTTNSKHSNKELEFKSLVSSFLQAEFFSSENNSLPLFPELTFNCTADYCGHDDTERVNCTNSVLLNQTDTSVEIVYSQSSLDDILKFDPNIIDWNTSALCTLVLFYDSSCELSILAAPHFNIFPRIFPQIKMVAFNIANMIQKTKENLRELPTLALYHNGELFADYQDIEYTIQTFTEFVMYYTGM</sequence>
<dbReference type="InterPro" id="IPR036249">
    <property type="entry name" value="Thioredoxin-like_sf"/>
</dbReference>
<keyword evidence="1" id="KW-0732">Signal</keyword>
<dbReference type="GO" id="GO:0005929">
    <property type="term" value="C:cilium"/>
    <property type="evidence" value="ECO:0007669"/>
    <property type="project" value="TreeGrafter"/>
</dbReference>
<reference evidence="2 3" key="1">
    <citation type="submission" date="2019-08" db="EMBL/GenBank/DDBJ databases">
        <authorList>
            <person name="Alioto T."/>
            <person name="Alioto T."/>
            <person name="Gomez Garrido J."/>
        </authorList>
    </citation>
    <scope>NUCLEOTIDE SEQUENCE [LARGE SCALE GENOMIC DNA]</scope>
</reference>